<dbReference type="Pfam" id="PF03473">
    <property type="entry name" value="MOSC"/>
    <property type="match status" value="1"/>
</dbReference>
<feature type="domain" description="MOSC" evidence="1">
    <location>
        <begin position="33"/>
        <end position="163"/>
    </location>
</feature>
<comment type="caution">
    <text evidence="2">The sequence shown here is derived from an EMBL/GenBank/DDBJ whole genome shotgun (WGS) entry which is preliminary data.</text>
</comment>
<dbReference type="PROSITE" id="PS51340">
    <property type="entry name" value="MOSC"/>
    <property type="match status" value="1"/>
</dbReference>
<evidence type="ECO:0000313" key="2">
    <source>
        <dbReference type="EMBL" id="MCA6064193.1"/>
    </source>
</evidence>
<dbReference type="SUPFAM" id="SSF50800">
    <property type="entry name" value="PK beta-barrel domain-like"/>
    <property type="match status" value="1"/>
</dbReference>
<dbReference type="RefSeq" id="WP_225674927.1">
    <property type="nucleotide sequence ID" value="NZ_JAEDAH010000058.1"/>
</dbReference>
<keyword evidence="3" id="KW-1185">Reference proteome</keyword>
<dbReference type="InterPro" id="IPR011037">
    <property type="entry name" value="Pyrv_Knase-like_insert_dom_sf"/>
</dbReference>
<protein>
    <submittedName>
        <fullName evidence="2">MOSC domain-containing protein</fullName>
    </submittedName>
</protein>
<dbReference type="PANTHER" id="PTHR36930">
    <property type="entry name" value="METAL-SULFUR CLUSTER BIOSYNTHESIS PROTEINS YUAD-RELATED"/>
    <property type="match status" value="1"/>
</dbReference>
<dbReference type="Proteomes" id="UP000714380">
    <property type="component" value="Unassembled WGS sequence"/>
</dbReference>
<gene>
    <name evidence="2" type="ORF">I9W95_11305</name>
</gene>
<proteinExistence type="predicted"/>
<evidence type="ECO:0000259" key="1">
    <source>
        <dbReference type="PROSITE" id="PS51340"/>
    </source>
</evidence>
<dbReference type="Gene3D" id="2.40.33.20">
    <property type="entry name" value="PK beta-barrel domain-like"/>
    <property type="match status" value="1"/>
</dbReference>
<dbReference type="EMBL" id="JAEDAH010000058">
    <property type="protein sequence ID" value="MCA6064193.1"/>
    <property type="molecule type" value="Genomic_DNA"/>
</dbReference>
<dbReference type="InterPro" id="IPR052716">
    <property type="entry name" value="MOSC_domain"/>
</dbReference>
<sequence length="171" mass="18564">MNRQQALFGRFSNDLAHGRLDWIGLRPQRRTPLNVVDSTYAIADLGLEGDRRCQGTPGSARQVTLINAEHIPVVASLLGHECIDPALLRRNLVISGVNLQALRHQQFRIGDAVFLATALCHPCSRMDEVLGLGGQAAMLGHGGLCAKILRSGTIRVGDEVVCLLEGERLPE</sequence>
<accession>A0ABS7ZSU3</accession>
<organism evidence="2 3">
    <name type="scientific">Thalassolituus marinus</name>
    <dbReference type="NCBI Taxonomy" id="671053"/>
    <lineage>
        <taxon>Bacteria</taxon>
        <taxon>Pseudomonadati</taxon>
        <taxon>Pseudomonadota</taxon>
        <taxon>Gammaproteobacteria</taxon>
        <taxon>Oceanospirillales</taxon>
        <taxon>Oceanospirillaceae</taxon>
        <taxon>Thalassolituus</taxon>
    </lineage>
</organism>
<dbReference type="InterPro" id="IPR005302">
    <property type="entry name" value="MoCF_Sase_C"/>
</dbReference>
<dbReference type="PANTHER" id="PTHR36930:SF1">
    <property type="entry name" value="MOSC DOMAIN-CONTAINING PROTEIN"/>
    <property type="match status" value="1"/>
</dbReference>
<evidence type="ECO:0000313" key="3">
    <source>
        <dbReference type="Proteomes" id="UP000714380"/>
    </source>
</evidence>
<reference evidence="2 3" key="1">
    <citation type="submission" date="2020-12" db="EMBL/GenBank/DDBJ databases">
        <title>Novel Thalassolituus-related marine hydrocarbonoclastic bacteria mediated algae-derived hydrocarbons mineralization in twilight zone of the northern South China Sea.</title>
        <authorList>
            <person name="Dong C."/>
        </authorList>
    </citation>
    <scope>NUCLEOTIDE SEQUENCE [LARGE SCALE GENOMIC DNA]</scope>
    <source>
        <strain evidence="2 3">IMCC1826</strain>
    </source>
</reference>
<name>A0ABS7ZSU3_9GAMM</name>